<proteinExistence type="predicted"/>
<evidence type="ECO:0000313" key="3">
    <source>
        <dbReference type="Proteomes" id="UP000831782"/>
    </source>
</evidence>
<keyword evidence="1" id="KW-0812">Transmembrane</keyword>
<evidence type="ECO:0000256" key="1">
    <source>
        <dbReference type="SAM" id="Phobius"/>
    </source>
</evidence>
<protein>
    <submittedName>
        <fullName evidence="2">Uncharacterized protein</fullName>
    </submittedName>
</protein>
<evidence type="ECO:0000313" key="2">
    <source>
        <dbReference type="EMBL" id="UOQ47219.1"/>
    </source>
</evidence>
<dbReference type="EMBL" id="CP095072">
    <property type="protein sequence ID" value="UOQ47219.1"/>
    <property type="molecule type" value="Genomic_DNA"/>
</dbReference>
<accession>A0ABY4EUA5</accession>
<organism evidence="2 3">
    <name type="scientific">Gracilibacillus caseinilyticus</name>
    <dbReference type="NCBI Taxonomy" id="2932256"/>
    <lineage>
        <taxon>Bacteria</taxon>
        <taxon>Bacillati</taxon>
        <taxon>Bacillota</taxon>
        <taxon>Bacilli</taxon>
        <taxon>Bacillales</taxon>
        <taxon>Bacillaceae</taxon>
        <taxon>Gracilibacillus</taxon>
    </lineage>
</organism>
<keyword evidence="3" id="KW-1185">Reference proteome</keyword>
<dbReference type="RefSeq" id="WP_244716160.1">
    <property type="nucleotide sequence ID" value="NZ_CP095072.1"/>
</dbReference>
<name>A0ABY4EUA5_9BACI</name>
<gene>
    <name evidence="2" type="ORF">MUN88_14200</name>
</gene>
<sequence>MSIDWTGLTLPFDVTDLITSGNGLLGMVGGFVLLALAFVFVPKVIGLIRQSFSAARSK</sequence>
<reference evidence="2 3" key="1">
    <citation type="submission" date="2022-04" db="EMBL/GenBank/DDBJ databases">
        <title>Gracilibacillus sp. isolated from saltern.</title>
        <authorList>
            <person name="Won M."/>
            <person name="Lee C.-M."/>
            <person name="Woen H.-Y."/>
            <person name="Kwon S.-W."/>
        </authorList>
    </citation>
    <scope>NUCLEOTIDE SEQUENCE [LARGE SCALE GENOMIC DNA]</scope>
    <source>
        <strain evidence="2 3">SSWR10-1</strain>
    </source>
</reference>
<keyword evidence="1" id="KW-1133">Transmembrane helix</keyword>
<dbReference type="Proteomes" id="UP000831782">
    <property type="component" value="Chromosome"/>
</dbReference>
<feature type="transmembrane region" description="Helical" evidence="1">
    <location>
        <begin position="24"/>
        <end position="48"/>
    </location>
</feature>
<keyword evidence="1" id="KW-0472">Membrane</keyword>